<dbReference type="SUPFAM" id="SSF49265">
    <property type="entry name" value="Fibronectin type III"/>
    <property type="match status" value="1"/>
</dbReference>
<feature type="signal peptide" evidence="1">
    <location>
        <begin position="1"/>
        <end position="23"/>
    </location>
</feature>
<keyword evidence="1" id="KW-0732">Signal</keyword>
<name>A0A251XBF9_9GAMM</name>
<comment type="caution">
    <text evidence="2">The sequence shown here is derived from an EMBL/GenBank/DDBJ whole genome shotgun (WGS) entry which is preliminary data.</text>
</comment>
<dbReference type="RefSeq" id="WP_086487232.1">
    <property type="nucleotide sequence ID" value="NZ_MSLT01000006.1"/>
</dbReference>
<evidence type="ECO:0000256" key="1">
    <source>
        <dbReference type="SAM" id="SignalP"/>
    </source>
</evidence>
<accession>A0A251XBF9</accession>
<evidence type="ECO:0000313" key="2">
    <source>
        <dbReference type="EMBL" id="OUD15633.1"/>
    </source>
</evidence>
<evidence type="ECO:0000313" key="3">
    <source>
        <dbReference type="Proteomes" id="UP000194798"/>
    </source>
</evidence>
<reference evidence="2 3" key="1">
    <citation type="submission" date="2016-12" db="EMBL/GenBank/DDBJ databases">
        <title>Thioflexothrix psekupsii D3 genome sequencing and assembly.</title>
        <authorList>
            <person name="Fomenkov A."/>
            <person name="Vincze T."/>
            <person name="Grabovich M."/>
            <person name="Anton B.P."/>
            <person name="Dubinina G."/>
            <person name="Orlova M."/>
            <person name="Belousova E."/>
            <person name="Roberts R.J."/>
        </authorList>
    </citation>
    <scope>NUCLEOTIDE SEQUENCE [LARGE SCALE GENOMIC DNA]</scope>
    <source>
        <strain evidence="2">D3</strain>
    </source>
</reference>
<evidence type="ECO:0008006" key="4">
    <source>
        <dbReference type="Google" id="ProtNLM"/>
    </source>
</evidence>
<dbReference type="InterPro" id="IPR036116">
    <property type="entry name" value="FN3_sf"/>
</dbReference>
<dbReference type="InterPro" id="IPR013783">
    <property type="entry name" value="Ig-like_fold"/>
</dbReference>
<keyword evidence="3" id="KW-1185">Reference proteome</keyword>
<organism evidence="2 3">
    <name type="scientific">Thioflexithrix psekupsensis</name>
    <dbReference type="NCBI Taxonomy" id="1570016"/>
    <lineage>
        <taxon>Bacteria</taxon>
        <taxon>Pseudomonadati</taxon>
        <taxon>Pseudomonadota</taxon>
        <taxon>Gammaproteobacteria</taxon>
        <taxon>Thiotrichales</taxon>
        <taxon>Thioflexithrix</taxon>
    </lineage>
</organism>
<dbReference type="AlphaFoldDB" id="A0A251XBF9"/>
<proteinExistence type="predicted"/>
<dbReference type="Proteomes" id="UP000194798">
    <property type="component" value="Unassembled WGS sequence"/>
</dbReference>
<sequence length="448" mass="48688">MIKWFLNRGFPVLLCGLSVSVYALPPTAPALLVEREGLQIKIAWDDLPTAEGYRLYFAPYGSLAESQNIDLGKQSEASAALPNGSSYSLWITAYNASGESRYSNIEHVLIDNKVVAFLPENTRTGTQLQAGLQEAFADFPQLRLETVWVDVNDSKKLTDLFFGTETVPGYADDPNVVAVVTATTGQTLALTKYELENPPVVISCTGTSTQLVNIDNVVVLAPDNLQQGKLVFNTVNAYAESNQQQVGYAILLDTRTSSAAYAFDAYDYVLLHDIDDSIRLQENGGLNAENQPIVHAQLMGAFSYDSSVADSIDTALAGLDALQAPVVFHVGMAANLQTVMNKRPNMTWVGADSFYTHEDFQGKNAAVISMSGELKDYGYDAGGFLKEVVNALSADLIHRQGILSTIRDLSVIHQGRTGAKGYYVEVPGSFDLMIPTADGWQKLLNSKD</sequence>
<protein>
    <recommendedName>
        <fullName evidence="4">Fibronectin type-III domain-containing protein</fullName>
    </recommendedName>
</protein>
<gene>
    <name evidence="2" type="ORF">TPSD3_03690</name>
</gene>
<feature type="chain" id="PRO_5011993093" description="Fibronectin type-III domain-containing protein" evidence="1">
    <location>
        <begin position="24"/>
        <end position="448"/>
    </location>
</feature>
<dbReference type="Gene3D" id="2.60.40.10">
    <property type="entry name" value="Immunoglobulins"/>
    <property type="match status" value="1"/>
</dbReference>
<dbReference type="EMBL" id="MSLT01000006">
    <property type="protein sequence ID" value="OUD15633.1"/>
    <property type="molecule type" value="Genomic_DNA"/>
</dbReference>